<evidence type="ECO:0000256" key="2">
    <source>
        <dbReference type="SAM" id="Phobius"/>
    </source>
</evidence>
<feature type="compositionally biased region" description="Basic and acidic residues" evidence="1">
    <location>
        <begin position="177"/>
        <end position="192"/>
    </location>
</feature>
<feature type="compositionally biased region" description="Basic residues" evidence="1">
    <location>
        <begin position="207"/>
        <end position="227"/>
    </location>
</feature>
<evidence type="ECO:0000313" key="4">
    <source>
        <dbReference type="EMBL" id="VWQ37631.1"/>
    </source>
</evidence>
<feature type="compositionally biased region" description="Polar residues" evidence="1">
    <location>
        <begin position="193"/>
        <end position="206"/>
    </location>
</feature>
<feature type="region of interest" description="Disordered" evidence="1">
    <location>
        <begin position="161"/>
        <end position="260"/>
    </location>
</feature>
<gene>
    <name evidence="4" type="ORF">BIFLH664_01848</name>
    <name evidence="3" type="ORF">BIFLH665_01842</name>
</gene>
<evidence type="ECO:0000313" key="6">
    <source>
        <dbReference type="Proteomes" id="UP000494270"/>
    </source>
</evidence>
<organism evidence="3 6">
    <name type="scientific">Bifidobacterium longum subsp. infantis</name>
    <dbReference type="NCBI Taxonomy" id="1682"/>
    <lineage>
        <taxon>Bacteria</taxon>
        <taxon>Bacillati</taxon>
        <taxon>Actinomycetota</taxon>
        <taxon>Actinomycetes</taxon>
        <taxon>Bifidobacteriales</taxon>
        <taxon>Bifidobacteriaceae</taxon>
        <taxon>Bifidobacterium</taxon>
    </lineage>
</organism>
<comment type="caution">
    <text evidence="3">The sequence shown here is derived from an EMBL/GenBank/DDBJ whole genome shotgun (WGS) entry which is preliminary data.</text>
</comment>
<feature type="transmembrane region" description="Helical" evidence="2">
    <location>
        <begin position="78"/>
        <end position="101"/>
    </location>
</feature>
<sequence length="260" mass="28797">MVDRKPKHRLLPITPIIDDEPPRDARNNDTPVSESDKQTGSTIDTPMGIGEHAEDDASLAELSADDADEVAVHWHIPFIRIAGIMLILAIVTGSAAGLVMAKKNYDHQEALTSCNQAIKQTGIVRIAWNKALKQAEPYAKLQDKDVQDPKSLGLLSKIMQYQPSASTENRDPSLTADRLDRNRAEIGRERITSSEPRSGTCMTQLARSRRHRNNNRSTTHRTYRAKPLKTPIGSTKNPRTRSETATPAYGSTSRSPMHDS</sequence>
<dbReference type="AlphaFoldDB" id="A0A8U0L4K3"/>
<reference evidence="5 6" key="1">
    <citation type="submission" date="2019-10" db="EMBL/GenBank/DDBJ databases">
        <authorList>
            <consortium name="Melissa Lawson"/>
            <person name="O'neill I."/>
        </authorList>
    </citation>
    <scope>NUCLEOTIDE SEQUENCE [LARGE SCALE GENOMIC DNA]</scope>
    <source>
        <strain evidence="4">LH_664</strain>
        <strain evidence="3">LH_665</strain>
    </source>
</reference>
<dbReference type="Proteomes" id="UP000494179">
    <property type="component" value="Unassembled WGS sequence"/>
</dbReference>
<keyword evidence="2" id="KW-0472">Membrane</keyword>
<keyword evidence="2" id="KW-0812">Transmembrane</keyword>
<dbReference type="EMBL" id="CABWKE010000031">
    <property type="protein sequence ID" value="VWQ28735.1"/>
    <property type="molecule type" value="Genomic_DNA"/>
</dbReference>
<feature type="compositionally biased region" description="Basic residues" evidence="1">
    <location>
        <begin position="1"/>
        <end position="10"/>
    </location>
</feature>
<accession>A0A8U0L4K3</accession>
<feature type="compositionally biased region" description="Polar residues" evidence="1">
    <location>
        <begin position="232"/>
        <end position="260"/>
    </location>
</feature>
<dbReference type="Proteomes" id="UP000494270">
    <property type="component" value="Unassembled WGS sequence"/>
</dbReference>
<evidence type="ECO:0000313" key="3">
    <source>
        <dbReference type="EMBL" id="VWQ28735.1"/>
    </source>
</evidence>
<proteinExistence type="predicted"/>
<feature type="region of interest" description="Disordered" evidence="1">
    <location>
        <begin position="1"/>
        <end position="50"/>
    </location>
</feature>
<dbReference type="EMBL" id="CABWKI010000029">
    <property type="protein sequence ID" value="VWQ37631.1"/>
    <property type="molecule type" value="Genomic_DNA"/>
</dbReference>
<evidence type="ECO:0000313" key="5">
    <source>
        <dbReference type="Proteomes" id="UP000494179"/>
    </source>
</evidence>
<feature type="compositionally biased region" description="Polar residues" evidence="1">
    <location>
        <begin position="28"/>
        <end position="44"/>
    </location>
</feature>
<protein>
    <submittedName>
        <fullName evidence="3">Uncharacterized protein</fullName>
    </submittedName>
</protein>
<keyword evidence="2" id="KW-1133">Transmembrane helix</keyword>
<evidence type="ECO:0000256" key="1">
    <source>
        <dbReference type="SAM" id="MobiDB-lite"/>
    </source>
</evidence>
<name>A0A8U0L4K3_BIFLI</name>